<dbReference type="AlphaFoldDB" id="A0A8A1LM60"/>
<organism evidence="1 2">
    <name type="scientific">Ajellomyces capsulatus (strain H88)</name>
    <name type="common">Darling's disease fungus</name>
    <name type="synonym">Histoplasma capsulatum</name>
    <dbReference type="NCBI Taxonomy" id="544711"/>
    <lineage>
        <taxon>Eukaryota</taxon>
        <taxon>Fungi</taxon>
        <taxon>Dikarya</taxon>
        <taxon>Ascomycota</taxon>
        <taxon>Pezizomycotina</taxon>
        <taxon>Eurotiomycetes</taxon>
        <taxon>Eurotiomycetidae</taxon>
        <taxon>Onygenales</taxon>
        <taxon>Ajellomycetaceae</taxon>
        <taxon>Histoplasma</taxon>
    </lineage>
</organism>
<proteinExistence type="predicted"/>
<accession>A0A8A1LM60</accession>
<reference evidence="1" key="1">
    <citation type="submission" date="2021-01" db="EMBL/GenBank/DDBJ databases">
        <title>Chromosome-level genome assembly of a human fungal pathogen reveals clustering of transcriptionally co-regulated genes.</title>
        <authorList>
            <person name="Voorhies M."/>
            <person name="Cohen S."/>
            <person name="Shea T.P."/>
            <person name="Petrus S."/>
            <person name="Munoz J.F."/>
            <person name="Poplawski S."/>
            <person name="Goldman W.E."/>
            <person name="Michael T."/>
            <person name="Cuomo C.A."/>
            <person name="Sil A."/>
            <person name="Beyhan S."/>
        </authorList>
    </citation>
    <scope>NUCLEOTIDE SEQUENCE</scope>
    <source>
        <strain evidence="1">H88</strain>
    </source>
</reference>
<gene>
    <name evidence="1" type="ORF">I7I53_02784</name>
</gene>
<sequence length="60" mass="6830">MITTCEVSLVNVFLFFTIPQKVENFVLNFRHPERIAFNPIEGVFPAANNSNKSHLILPTI</sequence>
<dbReference type="VEuPathDB" id="FungiDB:I7I53_02784"/>
<name>A0A8A1LM60_AJEC8</name>
<dbReference type="EMBL" id="CP069105">
    <property type="protein sequence ID" value="QSS55026.1"/>
    <property type="molecule type" value="Genomic_DNA"/>
</dbReference>
<protein>
    <submittedName>
        <fullName evidence="1">Uncharacterized protein</fullName>
    </submittedName>
</protein>
<evidence type="ECO:0000313" key="1">
    <source>
        <dbReference type="EMBL" id="QSS55026.1"/>
    </source>
</evidence>
<dbReference type="Proteomes" id="UP000663419">
    <property type="component" value="Chromosome 4"/>
</dbReference>
<evidence type="ECO:0000313" key="2">
    <source>
        <dbReference type="Proteomes" id="UP000663419"/>
    </source>
</evidence>